<evidence type="ECO:0000259" key="4">
    <source>
        <dbReference type="PROSITE" id="PS01124"/>
    </source>
</evidence>
<name>V4NPI4_9CAUL</name>
<evidence type="ECO:0000256" key="2">
    <source>
        <dbReference type="ARBA" id="ARBA00023125"/>
    </source>
</evidence>
<evidence type="ECO:0000256" key="3">
    <source>
        <dbReference type="ARBA" id="ARBA00023163"/>
    </source>
</evidence>
<dbReference type="SUPFAM" id="SSF51182">
    <property type="entry name" value="RmlC-like cupins"/>
    <property type="match status" value="1"/>
</dbReference>
<dbReference type="PROSITE" id="PS01124">
    <property type="entry name" value="HTH_ARAC_FAMILY_2"/>
    <property type="match status" value="1"/>
</dbReference>
<reference evidence="5 6" key="1">
    <citation type="journal article" date="2014" name="Nature">
        <title>Sequential evolution of bacterial morphology by co-option of a developmental regulator.</title>
        <authorList>
            <person name="Jiang C."/>
            <person name="Brown P.J."/>
            <person name="Ducret A."/>
            <person name="Brun Y.V."/>
        </authorList>
    </citation>
    <scope>NUCLEOTIDE SEQUENCE [LARGE SCALE GENOMIC DNA]</scope>
    <source>
        <strain evidence="5 6">DSM 16100</strain>
    </source>
</reference>
<dbReference type="InterPro" id="IPR032783">
    <property type="entry name" value="AraC_lig"/>
</dbReference>
<evidence type="ECO:0000256" key="1">
    <source>
        <dbReference type="ARBA" id="ARBA00023015"/>
    </source>
</evidence>
<dbReference type="STRING" id="1121022.GCA_000376105_04443"/>
<keyword evidence="2" id="KW-0238">DNA-binding</keyword>
<evidence type="ECO:0000313" key="5">
    <source>
        <dbReference type="EMBL" id="ESQ75250.1"/>
    </source>
</evidence>
<dbReference type="SMART" id="SM00342">
    <property type="entry name" value="HTH_ARAC"/>
    <property type="match status" value="1"/>
</dbReference>
<feature type="non-terminal residue" evidence="5">
    <location>
        <position position="293"/>
    </location>
</feature>
<proteinExistence type="predicted"/>
<dbReference type="PROSITE" id="PS00041">
    <property type="entry name" value="HTH_ARAC_FAMILY_1"/>
    <property type="match status" value="2"/>
</dbReference>
<accession>V4NPI4</accession>
<dbReference type="InterPro" id="IPR009057">
    <property type="entry name" value="Homeodomain-like_sf"/>
</dbReference>
<dbReference type="PANTHER" id="PTHR43436">
    <property type="entry name" value="ARAC-FAMILY TRANSCRIPTIONAL REGULATOR"/>
    <property type="match status" value="1"/>
</dbReference>
<sequence>MIDPFAEVVALLQPSLPFSKVASGSGSWRVENMAKGEALFWVILEGTVRLSVDGGEPIELEKNDFVLIPATNHFVASGGGECGGEMSLQDTVTKRPDETRHGDPDGPPNARMLVGRLAFGSPDANLLVSLLPRLIHVRGEERFAALVNFVRSEAQHDRPARDMVLQRLLEVLLIEALRSSSGTDVSSGLMRGLADDRLAVAIRRMHADPRQHWTVEQLAREAGLSRSVFFERFKKLVGIAPMEYLSDWRIALAKSILQRGIGGLEAVADRVGYSSASAFSVAFARSVGMPPMQ</sequence>
<keyword evidence="3" id="KW-0804">Transcription</keyword>
<dbReference type="Pfam" id="PF12852">
    <property type="entry name" value="Cupin_6"/>
    <property type="match status" value="1"/>
</dbReference>
<dbReference type="GO" id="GO:0003700">
    <property type="term" value="F:DNA-binding transcription factor activity"/>
    <property type="evidence" value="ECO:0007669"/>
    <property type="project" value="InterPro"/>
</dbReference>
<keyword evidence="6" id="KW-1185">Reference proteome</keyword>
<dbReference type="GO" id="GO:0043565">
    <property type="term" value="F:sequence-specific DNA binding"/>
    <property type="evidence" value="ECO:0007669"/>
    <property type="project" value="InterPro"/>
</dbReference>
<dbReference type="PANTHER" id="PTHR43436:SF2">
    <property type="entry name" value="ARAC_XYLS FAMILY TRANSCRIPTIONAL REGULATOR"/>
    <property type="match status" value="1"/>
</dbReference>
<dbReference type="RefSeq" id="WP_023447559.1">
    <property type="nucleotide sequence ID" value="NZ_AWGB01000156.1"/>
</dbReference>
<dbReference type="InterPro" id="IPR018060">
    <property type="entry name" value="HTH_AraC"/>
</dbReference>
<dbReference type="EMBL" id="AWGB01000156">
    <property type="protein sequence ID" value="ESQ75250.1"/>
    <property type="molecule type" value="Genomic_DNA"/>
</dbReference>
<organism evidence="5 6">
    <name type="scientific">Asticcacaulis benevestitus DSM 16100 = ATCC BAA-896</name>
    <dbReference type="NCBI Taxonomy" id="1121022"/>
    <lineage>
        <taxon>Bacteria</taxon>
        <taxon>Pseudomonadati</taxon>
        <taxon>Pseudomonadota</taxon>
        <taxon>Alphaproteobacteria</taxon>
        <taxon>Caulobacterales</taxon>
        <taxon>Caulobacteraceae</taxon>
        <taxon>Asticcacaulis</taxon>
    </lineage>
</organism>
<dbReference type="Pfam" id="PF12833">
    <property type="entry name" value="HTH_18"/>
    <property type="match status" value="1"/>
</dbReference>
<dbReference type="Gene3D" id="1.10.10.60">
    <property type="entry name" value="Homeodomain-like"/>
    <property type="match status" value="2"/>
</dbReference>
<feature type="domain" description="HTH araC/xylS-type" evidence="4">
    <location>
        <begin position="196"/>
        <end position="293"/>
    </location>
</feature>
<dbReference type="eggNOG" id="COG4977">
    <property type="taxonomic scope" value="Bacteria"/>
</dbReference>
<gene>
    <name evidence="5" type="ORF">ABENE_23575</name>
</gene>
<protein>
    <recommendedName>
        <fullName evidence="4">HTH araC/xylS-type domain-containing protein</fullName>
    </recommendedName>
</protein>
<dbReference type="InterPro" id="IPR018062">
    <property type="entry name" value="HTH_AraC-typ_CS"/>
</dbReference>
<dbReference type="Proteomes" id="UP000017837">
    <property type="component" value="Unassembled WGS sequence"/>
</dbReference>
<dbReference type="AlphaFoldDB" id="V4NPI4"/>
<comment type="caution">
    <text evidence="5">The sequence shown here is derived from an EMBL/GenBank/DDBJ whole genome shotgun (WGS) entry which is preliminary data.</text>
</comment>
<dbReference type="SUPFAM" id="SSF46689">
    <property type="entry name" value="Homeodomain-like"/>
    <property type="match status" value="2"/>
</dbReference>
<evidence type="ECO:0000313" key="6">
    <source>
        <dbReference type="Proteomes" id="UP000017837"/>
    </source>
</evidence>
<dbReference type="InterPro" id="IPR011051">
    <property type="entry name" value="RmlC_Cupin_sf"/>
</dbReference>
<keyword evidence="1" id="KW-0805">Transcription regulation</keyword>